<sequence>MSSSSLLLNRPIHSHSFNLQRNRKIIGTKLLDIQFSSRFHSKSLKREPFRNVSSIVQPGYSCSVDARTILGCRVRTRVSSNDKEFGVVPNEDGAQASNFVEFITSERVKVVAMLALALALCNADRVVMSVAIVPLSLANGWSRSFAGIVQSSFLWGYLISPIAGGTFGGLLWWEETSLWALLAMRAILGIAEGVALPCMNNMVARWFPQTERSRAVAIAMGGFTSGNAIGLVLSPILMSQAGIFGPFVIFGLSGFLWVLVWLSATSSTPDRHPQISKYELEYILSKKQTSLVMENKPKTPTVIPPFRQLLSKMPTWSIIIANAMHSWGFFVILSWMPIYFNSVYHVDLRQASWFSAVPWSVMALTGYLGGLVSDMLIQSGTSVTLTRKIMQSIGFIGPGIALIGLTAARSPVIASGWLTLAIGLKAFSHSGFLVNLQEIAPQYSGVLHGMSNTAGTFAAILGTVGAGFFVELVGSFQGFLLLTSLLYFLSAFFYALFSTGERVNFDEIGEFLRL</sequence>
<gene>
    <name evidence="1" type="ORF">OWV82_004486</name>
</gene>
<dbReference type="Proteomes" id="UP001164539">
    <property type="component" value="Chromosome 2"/>
</dbReference>
<evidence type="ECO:0000313" key="2">
    <source>
        <dbReference type="Proteomes" id="UP001164539"/>
    </source>
</evidence>
<evidence type="ECO:0000313" key="1">
    <source>
        <dbReference type="EMBL" id="KAJ4725648.1"/>
    </source>
</evidence>
<organism evidence="1 2">
    <name type="scientific">Melia azedarach</name>
    <name type="common">Chinaberry tree</name>
    <dbReference type="NCBI Taxonomy" id="155640"/>
    <lineage>
        <taxon>Eukaryota</taxon>
        <taxon>Viridiplantae</taxon>
        <taxon>Streptophyta</taxon>
        <taxon>Embryophyta</taxon>
        <taxon>Tracheophyta</taxon>
        <taxon>Spermatophyta</taxon>
        <taxon>Magnoliopsida</taxon>
        <taxon>eudicotyledons</taxon>
        <taxon>Gunneridae</taxon>
        <taxon>Pentapetalae</taxon>
        <taxon>rosids</taxon>
        <taxon>malvids</taxon>
        <taxon>Sapindales</taxon>
        <taxon>Meliaceae</taxon>
        <taxon>Melia</taxon>
    </lineage>
</organism>
<reference evidence="1 2" key="1">
    <citation type="journal article" date="2023" name="Science">
        <title>Complex scaffold remodeling in plant triterpene biosynthesis.</title>
        <authorList>
            <person name="De La Pena R."/>
            <person name="Hodgson H."/>
            <person name="Liu J.C."/>
            <person name="Stephenson M.J."/>
            <person name="Martin A.C."/>
            <person name="Owen C."/>
            <person name="Harkess A."/>
            <person name="Leebens-Mack J."/>
            <person name="Jimenez L.E."/>
            <person name="Osbourn A."/>
            <person name="Sattely E.S."/>
        </authorList>
    </citation>
    <scope>NUCLEOTIDE SEQUENCE [LARGE SCALE GENOMIC DNA]</scope>
    <source>
        <strain evidence="2">cv. JPN11</strain>
        <tissue evidence="1">Leaf</tissue>
    </source>
</reference>
<accession>A0ACC1YRJ0</accession>
<proteinExistence type="predicted"/>
<dbReference type="EMBL" id="CM051395">
    <property type="protein sequence ID" value="KAJ4725648.1"/>
    <property type="molecule type" value="Genomic_DNA"/>
</dbReference>
<keyword evidence="2" id="KW-1185">Reference proteome</keyword>
<comment type="caution">
    <text evidence="1">The sequence shown here is derived from an EMBL/GenBank/DDBJ whole genome shotgun (WGS) entry which is preliminary data.</text>
</comment>
<protein>
    <submittedName>
        <fullName evidence="1">Phosphate transporter</fullName>
    </submittedName>
</protein>
<name>A0ACC1YRJ0_MELAZ</name>